<feature type="signal peptide" evidence="2">
    <location>
        <begin position="1"/>
        <end position="21"/>
    </location>
</feature>
<dbReference type="EMBL" id="JACHFZ010000001">
    <property type="protein sequence ID" value="MBB5291121.1"/>
    <property type="molecule type" value="Genomic_DNA"/>
</dbReference>
<dbReference type="Proteomes" id="UP000566663">
    <property type="component" value="Unassembled WGS sequence"/>
</dbReference>
<dbReference type="RefSeq" id="WP_183252199.1">
    <property type="nucleotide sequence ID" value="NZ_BAAAFF010000004.1"/>
</dbReference>
<evidence type="ECO:0000256" key="1">
    <source>
        <dbReference type="SAM" id="MobiDB-lite"/>
    </source>
</evidence>
<protein>
    <submittedName>
        <fullName evidence="3">Uncharacterized protein</fullName>
    </submittedName>
</protein>
<accession>A0A7W8MGM6</accession>
<evidence type="ECO:0000256" key="2">
    <source>
        <dbReference type="SAM" id="SignalP"/>
    </source>
</evidence>
<feature type="compositionally biased region" description="Low complexity" evidence="1">
    <location>
        <begin position="25"/>
        <end position="41"/>
    </location>
</feature>
<evidence type="ECO:0000313" key="3">
    <source>
        <dbReference type="EMBL" id="MBB5291121.1"/>
    </source>
</evidence>
<organism evidence="3 4">
    <name type="scientific">Brevundimonas basaltis</name>
    <dbReference type="NCBI Taxonomy" id="472166"/>
    <lineage>
        <taxon>Bacteria</taxon>
        <taxon>Pseudomonadati</taxon>
        <taxon>Pseudomonadota</taxon>
        <taxon>Alphaproteobacteria</taxon>
        <taxon>Caulobacterales</taxon>
        <taxon>Caulobacteraceae</taxon>
        <taxon>Brevundimonas</taxon>
    </lineage>
</organism>
<feature type="compositionally biased region" description="Basic and acidic residues" evidence="1">
    <location>
        <begin position="59"/>
        <end position="68"/>
    </location>
</feature>
<keyword evidence="2" id="KW-0732">Signal</keyword>
<proteinExistence type="predicted"/>
<feature type="region of interest" description="Disordered" evidence="1">
    <location>
        <begin position="25"/>
        <end position="116"/>
    </location>
</feature>
<dbReference type="AlphaFoldDB" id="A0A7W8MGM6"/>
<feature type="compositionally biased region" description="Basic and acidic residues" evidence="1">
    <location>
        <begin position="84"/>
        <end position="101"/>
    </location>
</feature>
<name>A0A7W8MGM6_9CAUL</name>
<keyword evidence="4" id="KW-1185">Reference proteome</keyword>
<comment type="caution">
    <text evidence="3">The sequence shown here is derived from an EMBL/GenBank/DDBJ whole genome shotgun (WGS) entry which is preliminary data.</text>
</comment>
<feature type="chain" id="PRO_5030761303" evidence="2">
    <location>
        <begin position="22"/>
        <end position="116"/>
    </location>
</feature>
<gene>
    <name evidence="3" type="ORF">HNQ67_000617</name>
</gene>
<evidence type="ECO:0000313" key="4">
    <source>
        <dbReference type="Proteomes" id="UP000566663"/>
    </source>
</evidence>
<reference evidence="3 4" key="1">
    <citation type="submission" date="2020-08" db="EMBL/GenBank/DDBJ databases">
        <title>Genomic Encyclopedia of Type Strains, Phase IV (KMG-IV): sequencing the most valuable type-strain genomes for metagenomic binning, comparative biology and taxonomic classification.</title>
        <authorList>
            <person name="Goeker M."/>
        </authorList>
    </citation>
    <scope>NUCLEOTIDE SEQUENCE [LARGE SCALE GENOMIC DNA]</scope>
    <source>
        <strain evidence="3 4">DSM 25335</strain>
    </source>
</reference>
<sequence>MRRTILSILVAGGCLALGAWTTQVQPGPAAQPAEPVQAAEQQADDSCAPVQATATAHRRRDEARDRGIGRTHTRPKASSARPSTDTECRQSWRMVRRDAQRVQRNAAIDRTLNRGE</sequence>